<dbReference type="EMBL" id="UINC01091909">
    <property type="protein sequence ID" value="SVC45045.1"/>
    <property type="molecule type" value="Genomic_DNA"/>
</dbReference>
<name>A0A382MAG9_9ZZZZ</name>
<organism evidence="1">
    <name type="scientific">marine metagenome</name>
    <dbReference type="NCBI Taxonomy" id="408172"/>
    <lineage>
        <taxon>unclassified sequences</taxon>
        <taxon>metagenomes</taxon>
        <taxon>ecological metagenomes</taxon>
    </lineage>
</organism>
<accession>A0A382MAG9</accession>
<dbReference type="AlphaFoldDB" id="A0A382MAG9"/>
<evidence type="ECO:0000313" key="1">
    <source>
        <dbReference type="EMBL" id="SVC45045.1"/>
    </source>
</evidence>
<feature type="non-terminal residue" evidence="1">
    <location>
        <position position="35"/>
    </location>
</feature>
<proteinExistence type="predicted"/>
<sequence>MKNISQFIILFSICGAIEKDYFQQHVAYEIEVTLD</sequence>
<gene>
    <name evidence="1" type="ORF">METZ01_LOCUS297899</name>
</gene>
<protein>
    <submittedName>
        <fullName evidence="1">Uncharacterized protein</fullName>
    </submittedName>
</protein>
<reference evidence="1" key="1">
    <citation type="submission" date="2018-05" db="EMBL/GenBank/DDBJ databases">
        <authorList>
            <person name="Lanie J.A."/>
            <person name="Ng W.-L."/>
            <person name="Kazmierczak K.M."/>
            <person name="Andrzejewski T.M."/>
            <person name="Davidsen T.M."/>
            <person name="Wayne K.J."/>
            <person name="Tettelin H."/>
            <person name="Glass J.I."/>
            <person name="Rusch D."/>
            <person name="Podicherti R."/>
            <person name="Tsui H.-C.T."/>
            <person name="Winkler M.E."/>
        </authorList>
    </citation>
    <scope>NUCLEOTIDE SEQUENCE</scope>
</reference>